<keyword evidence="7 8" id="KW-0472">Membrane</keyword>
<evidence type="ECO:0000313" key="9">
    <source>
        <dbReference type="EMBL" id="VCU09335.1"/>
    </source>
</evidence>
<dbReference type="OrthoDB" id="9179931at2"/>
<evidence type="ECO:0000256" key="1">
    <source>
        <dbReference type="ARBA" id="ARBA00004651"/>
    </source>
</evidence>
<comment type="caution">
    <text evidence="9">The sequence shown here is derived from an EMBL/GenBank/DDBJ whole genome shotgun (WGS) entry which is preliminary data.</text>
</comment>
<dbReference type="PANTHER" id="PTHR33908">
    <property type="entry name" value="MANNOSYLTRANSFERASE YKCB-RELATED"/>
    <property type="match status" value="1"/>
</dbReference>
<comment type="subcellular location">
    <subcellularLocation>
        <location evidence="1">Cell membrane</location>
        <topology evidence="1">Multi-pass membrane protein</topology>
    </subcellularLocation>
</comment>
<gene>
    <name evidence="9" type="ORF">RHODGE_RHODGE_02509</name>
</gene>
<dbReference type="GO" id="GO:0005886">
    <property type="term" value="C:plasma membrane"/>
    <property type="evidence" value="ECO:0007669"/>
    <property type="project" value="UniProtKB-SubCell"/>
</dbReference>
<sequence>MRSPGWLVKVGLAIVIGLVAGWFRATTVAETEPARPAIRADAVEYYLSAYNLVHLGIYSRSPGSLANPPRPVVPDGYRPPGLPLMIAPFMAMWPDHDGILGRVQAVNVALGAGTAMATFAAAAAVLPLTAATAVGLAVAASPHLVAFSVYMLTETPAAFLVALVLVVAALGVPGGGPWRRMLFFLALGALIGLLALFRPIFLAFAPVAGLAFLGRRQVLWAMLFISLGAAGVVSPWLIRNAVSVPAGSGDADLVATTVLDGSYRGYRYNGDPKTFPYPRFADPNFEAARKSLGLAWPQVRDRIAADPAGMIAWYLLEKPAFLLQWSNVDGVGDVFVYAVERTPFRSDLVFRAVHDIYEAAHLVVLLLAGLAAVAVWTPLVRFAGPPDRRHVVRLASLLLVFLVVAHIPFFTATRYAVPVFPALYLLAVVPLVIVVRGLAAWARGSATMPPA</sequence>
<feature type="transmembrane region" description="Helical" evidence="8">
    <location>
        <begin position="359"/>
        <end position="379"/>
    </location>
</feature>
<protein>
    <recommendedName>
        <fullName evidence="11">Glycosyltransferase RgtA/B/C/D-like domain-containing protein</fullName>
    </recommendedName>
</protein>
<feature type="transmembrane region" description="Helical" evidence="8">
    <location>
        <begin position="157"/>
        <end position="176"/>
    </location>
</feature>
<dbReference type="InterPro" id="IPR050297">
    <property type="entry name" value="LipidA_mod_glycosyltrf_83"/>
</dbReference>
<dbReference type="GO" id="GO:0009103">
    <property type="term" value="P:lipopolysaccharide biosynthetic process"/>
    <property type="evidence" value="ECO:0007669"/>
    <property type="project" value="UniProtKB-ARBA"/>
</dbReference>
<feature type="transmembrane region" description="Helical" evidence="8">
    <location>
        <begin position="391"/>
        <end position="410"/>
    </location>
</feature>
<dbReference type="Proteomes" id="UP000289200">
    <property type="component" value="Unassembled WGS sequence"/>
</dbReference>
<evidence type="ECO:0000256" key="6">
    <source>
        <dbReference type="ARBA" id="ARBA00022989"/>
    </source>
</evidence>
<dbReference type="PANTHER" id="PTHR33908:SF11">
    <property type="entry name" value="MEMBRANE PROTEIN"/>
    <property type="match status" value="1"/>
</dbReference>
<dbReference type="RefSeq" id="WP_129609251.1">
    <property type="nucleotide sequence ID" value="NZ_UWOC01000145.1"/>
</dbReference>
<accession>A0A3S4B1E3</accession>
<feature type="transmembrane region" description="Helical" evidence="8">
    <location>
        <begin position="182"/>
        <end position="211"/>
    </location>
</feature>
<evidence type="ECO:0000256" key="4">
    <source>
        <dbReference type="ARBA" id="ARBA00022679"/>
    </source>
</evidence>
<keyword evidence="2" id="KW-1003">Cell membrane</keyword>
<evidence type="ECO:0008006" key="11">
    <source>
        <dbReference type="Google" id="ProtNLM"/>
    </source>
</evidence>
<dbReference type="AlphaFoldDB" id="A0A3S4B1E3"/>
<proteinExistence type="predicted"/>
<feature type="transmembrane region" description="Helical" evidence="8">
    <location>
        <begin position="6"/>
        <end position="25"/>
    </location>
</feature>
<keyword evidence="10" id="KW-1185">Reference proteome</keyword>
<keyword evidence="6 8" id="KW-1133">Transmembrane helix</keyword>
<keyword evidence="3" id="KW-0328">Glycosyltransferase</keyword>
<feature type="transmembrane region" description="Helical" evidence="8">
    <location>
        <begin position="218"/>
        <end position="238"/>
    </location>
</feature>
<evidence type="ECO:0000256" key="2">
    <source>
        <dbReference type="ARBA" id="ARBA00022475"/>
    </source>
</evidence>
<evidence type="ECO:0000256" key="5">
    <source>
        <dbReference type="ARBA" id="ARBA00022692"/>
    </source>
</evidence>
<evidence type="ECO:0000256" key="8">
    <source>
        <dbReference type="SAM" id="Phobius"/>
    </source>
</evidence>
<feature type="transmembrane region" description="Helical" evidence="8">
    <location>
        <begin position="422"/>
        <end position="442"/>
    </location>
</feature>
<evidence type="ECO:0000256" key="3">
    <source>
        <dbReference type="ARBA" id="ARBA00022676"/>
    </source>
</evidence>
<evidence type="ECO:0000313" key="10">
    <source>
        <dbReference type="Proteomes" id="UP000289200"/>
    </source>
</evidence>
<dbReference type="EMBL" id="UWOC01000145">
    <property type="protein sequence ID" value="VCU09335.1"/>
    <property type="molecule type" value="Genomic_DNA"/>
</dbReference>
<keyword evidence="4" id="KW-0808">Transferase</keyword>
<feature type="transmembrane region" description="Helical" evidence="8">
    <location>
        <begin position="130"/>
        <end position="150"/>
    </location>
</feature>
<name>A0A3S4B1E3_9BRAD</name>
<evidence type="ECO:0000256" key="7">
    <source>
        <dbReference type="ARBA" id="ARBA00023136"/>
    </source>
</evidence>
<keyword evidence="5 8" id="KW-0812">Transmembrane</keyword>
<reference evidence="10" key="1">
    <citation type="submission" date="2018-10" db="EMBL/GenBank/DDBJ databases">
        <authorList>
            <person name="Peiro R."/>
            <person name="Begona"/>
            <person name="Cbmso G."/>
            <person name="Lopez M."/>
            <person name="Gonzalez S."/>
            <person name="Sacristan E."/>
            <person name="Castillo E."/>
        </authorList>
    </citation>
    <scope>NUCLEOTIDE SEQUENCE [LARGE SCALE GENOMIC DNA]</scope>
</reference>
<organism evidence="9 10">
    <name type="scientific">Rhodoplanes serenus</name>
    <dbReference type="NCBI Taxonomy" id="200615"/>
    <lineage>
        <taxon>Bacteria</taxon>
        <taxon>Pseudomonadati</taxon>
        <taxon>Pseudomonadota</taxon>
        <taxon>Alphaproteobacteria</taxon>
        <taxon>Hyphomicrobiales</taxon>
        <taxon>Nitrobacteraceae</taxon>
        <taxon>Rhodoplanes</taxon>
    </lineage>
</organism>
<dbReference type="GO" id="GO:0016763">
    <property type="term" value="F:pentosyltransferase activity"/>
    <property type="evidence" value="ECO:0007669"/>
    <property type="project" value="TreeGrafter"/>
</dbReference>